<name>A0ABY7NV04_9SPHN</name>
<evidence type="ECO:0000313" key="2">
    <source>
        <dbReference type="EMBL" id="WBO24478.1"/>
    </source>
</evidence>
<organism evidence="2 3">
    <name type="scientific">Sphingomonas abietis</name>
    <dbReference type="NCBI Taxonomy" id="3012344"/>
    <lineage>
        <taxon>Bacteria</taxon>
        <taxon>Pseudomonadati</taxon>
        <taxon>Pseudomonadota</taxon>
        <taxon>Alphaproteobacteria</taxon>
        <taxon>Sphingomonadales</taxon>
        <taxon>Sphingomonadaceae</taxon>
        <taxon>Sphingomonas</taxon>
    </lineage>
</organism>
<dbReference type="Gene3D" id="1.10.260.40">
    <property type="entry name" value="lambda repressor-like DNA-binding domains"/>
    <property type="match status" value="1"/>
</dbReference>
<keyword evidence="3" id="KW-1185">Reference proteome</keyword>
<dbReference type="RefSeq" id="WP_270079100.1">
    <property type="nucleotide sequence ID" value="NZ_CP115174.1"/>
</dbReference>
<gene>
    <name evidence="2" type="ORF">PBT88_10425</name>
</gene>
<sequence length="70" mass="7277">MARAALKWSIDDLAAASKVGRNTIVRFEAGTQARIATISALRTAIESAGITILNDGDHSLSGGRGVRLSP</sequence>
<evidence type="ECO:0000259" key="1">
    <source>
        <dbReference type="Pfam" id="PF01381"/>
    </source>
</evidence>
<dbReference type="InterPro" id="IPR010982">
    <property type="entry name" value="Lambda_DNA-bd_dom_sf"/>
</dbReference>
<dbReference type="SUPFAM" id="SSF47413">
    <property type="entry name" value="lambda repressor-like DNA-binding domains"/>
    <property type="match status" value="1"/>
</dbReference>
<protein>
    <submittedName>
        <fullName evidence="2">Helix-turn-helix domain-containing protein</fullName>
    </submittedName>
</protein>
<evidence type="ECO:0000313" key="3">
    <source>
        <dbReference type="Proteomes" id="UP001210865"/>
    </source>
</evidence>
<proteinExistence type="predicted"/>
<dbReference type="InterPro" id="IPR001387">
    <property type="entry name" value="Cro/C1-type_HTH"/>
</dbReference>
<feature type="domain" description="HTH cro/C1-type" evidence="1">
    <location>
        <begin position="2"/>
        <end position="41"/>
    </location>
</feature>
<dbReference type="Proteomes" id="UP001210865">
    <property type="component" value="Chromosome"/>
</dbReference>
<accession>A0ABY7NV04</accession>
<dbReference type="Pfam" id="PF01381">
    <property type="entry name" value="HTH_3"/>
    <property type="match status" value="1"/>
</dbReference>
<dbReference type="EMBL" id="CP115174">
    <property type="protein sequence ID" value="WBO24478.1"/>
    <property type="molecule type" value="Genomic_DNA"/>
</dbReference>
<reference evidence="2 3" key="1">
    <citation type="submission" date="2022-12" db="EMBL/GenBank/DDBJ databases">
        <title>Sphingomonas abieness sp. nov., an endophytic bacterium isolated from Abies koreana.</title>
        <authorList>
            <person name="Jiang L."/>
            <person name="Lee J."/>
        </authorList>
    </citation>
    <scope>NUCLEOTIDE SEQUENCE [LARGE SCALE GENOMIC DNA]</scope>
    <source>
        <strain evidence="3">PAMB 00755</strain>
    </source>
</reference>